<evidence type="ECO:0000256" key="2">
    <source>
        <dbReference type="ARBA" id="ARBA00022729"/>
    </source>
</evidence>
<sequence precursor="true">MILKRFTITHSSKLALSASLLIFSWATSALEDDFNQQIIVDADRQEVNIKENRVTFYTNVVVTQGSIKMRADELSVIGSEEKGSEVMIAKGQPATFYQMLDSGKPIEAEANEVRYDLKTQTLTLSNNAQLKQEESLVKGSMIKYSIDKQEMVAQGDENSRVTTIFLPQQLNEIAPQEQQ</sequence>
<proteinExistence type="inferred from homology"/>
<keyword evidence="3 4" id="KW-0574">Periplasm</keyword>
<keyword evidence="1 4" id="KW-0813">Transport</keyword>
<dbReference type="InterPro" id="IPR014340">
    <property type="entry name" value="LptA"/>
</dbReference>
<comment type="similarity">
    <text evidence="4">Belongs to the LptA family.</text>
</comment>
<dbReference type="Gene3D" id="2.60.450.10">
    <property type="entry name" value="Lipopolysaccharide (LPS) transport protein A like domain"/>
    <property type="match status" value="1"/>
</dbReference>
<dbReference type="EMBL" id="BMDY01000003">
    <property type="protein sequence ID" value="GGA96295.1"/>
    <property type="molecule type" value="Genomic_DNA"/>
</dbReference>
<gene>
    <name evidence="4 6" type="primary">lptA</name>
    <name evidence="6" type="ORF">GCM10007414_06550</name>
</gene>
<dbReference type="NCBIfam" id="TIGR03002">
    <property type="entry name" value="outer_YhbN_LptA"/>
    <property type="match status" value="1"/>
</dbReference>
<feature type="chain" id="PRO_5044903897" description="Lipopolysaccharide export system protein LptA" evidence="4">
    <location>
        <begin position="32"/>
        <end position="179"/>
    </location>
</feature>
<dbReference type="RefSeq" id="WP_055732830.1">
    <property type="nucleotide sequence ID" value="NZ_BMDY01000003.1"/>
</dbReference>
<evidence type="ECO:0000313" key="7">
    <source>
        <dbReference type="Proteomes" id="UP000651977"/>
    </source>
</evidence>
<dbReference type="InterPro" id="IPR005653">
    <property type="entry name" value="OstA-like_N"/>
</dbReference>
<dbReference type="InterPro" id="IPR052037">
    <property type="entry name" value="LPS_export_LptA"/>
</dbReference>
<dbReference type="HAMAP" id="MF_01914">
    <property type="entry name" value="LPS_assembly_LptA"/>
    <property type="match status" value="1"/>
</dbReference>
<dbReference type="Proteomes" id="UP000651977">
    <property type="component" value="Unassembled WGS sequence"/>
</dbReference>
<name>A0ABQ1HZ52_9ALTE</name>
<accession>A0ABQ1HZ52</accession>
<keyword evidence="7" id="KW-1185">Reference proteome</keyword>
<evidence type="ECO:0000256" key="1">
    <source>
        <dbReference type="ARBA" id="ARBA00022448"/>
    </source>
</evidence>
<reference evidence="7" key="1">
    <citation type="journal article" date="2019" name="Int. J. Syst. Evol. Microbiol.">
        <title>The Global Catalogue of Microorganisms (GCM) 10K type strain sequencing project: providing services to taxonomists for standard genome sequencing and annotation.</title>
        <authorList>
            <consortium name="The Broad Institute Genomics Platform"/>
            <consortium name="The Broad Institute Genome Sequencing Center for Infectious Disease"/>
            <person name="Wu L."/>
            <person name="Ma J."/>
        </authorList>
    </citation>
    <scope>NUCLEOTIDE SEQUENCE [LARGE SCALE GENOMIC DNA]</scope>
    <source>
        <strain evidence="7">CGMCC 1.10131</strain>
    </source>
</reference>
<dbReference type="Pfam" id="PF03968">
    <property type="entry name" value="LptD_N"/>
    <property type="match status" value="1"/>
</dbReference>
<comment type="subunit">
    <text evidence="4">Component of the lipopolysaccharide transport and assembly complex.</text>
</comment>
<protein>
    <recommendedName>
        <fullName evidence="4">Lipopolysaccharide export system protein LptA</fullName>
    </recommendedName>
</protein>
<dbReference type="PANTHER" id="PTHR36504">
    <property type="entry name" value="LIPOPOLYSACCHARIDE EXPORT SYSTEM PROTEIN LPTA"/>
    <property type="match status" value="1"/>
</dbReference>
<evidence type="ECO:0000256" key="3">
    <source>
        <dbReference type="ARBA" id="ARBA00022764"/>
    </source>
</evidence>
<feature type="domain" description="Organic solvent tolerance-like N-terminal" evidence="5">
    <location>
        <begin position="40"/>
        <end position="149"/>
    </location>
</feature>
<keyword evidence="2 4" id="KW-0732">Signal</keyword>
<evidence type="ECO:0000259" key="5">
    <source>
        <dbReference type="Pfam" id="PF03968"/>
    </source>
</evidence>
<comment type="function">
    <text evidence="4">Involved in the assembly of lipopolysaccharide (LPS). Required for the translocation of LPS from the inner membrane to the outer membrane. May form a bridge between the inner membrane and the outer membrane, via interactions with LptC and LptD, thereby facilitating LPS transfer across the periplasm.</text>
</comment>
<comment type="subcellular location">
    <subcellularLocation>
        <location evidence="4">Periplasm</location>
    </subcellularLocation>
</comment>
<comment type="caution">
    <text evidence="6">The sequence shown here is derived from an EMBL/GenBank/DDBJ whole genome shotgun (WGS) entry which is preliminary data.</text>
</comment>
<dbReference type="PANTHER" id="PTHR36504:SF1">
    <property type="entry name" value="LIPOPOLYSACCHARIDE EXPORT SYSTEM PROTEIN LPTA"/>
    <property type="match status" value="1"/>
</dbReference>
<evidence type="ECO:0000313" key="6">
    <source>
        <dbReference type="EMBL" id="GGA96295.1"/>
    </source>
</evidence>
<feature type="signal peptide" evidence="4">
    <location>
        <begin position="1"/>
        <end position="31"/>
    </location>
</feature>
<evidence type="ECO:0000256" key="4">
    <source>
        <dbReference type="HAMAP-Rule" id="MF_01914"/>
    </source>
</evidence>
<organism evidence="6 7">
    <name type="scientific">Agarivorans gilvus</name>
    <dbReference type="NCBI Taxonomy" id="680279"/>
    <lineage>
        <taxon>Bacteria</taxon>
        <taxon>Pseudomonadati</taxon>
        <taxon>Pseudomonadota</taxon>
        <taxon>Gammaproteobacteria</taxon>
        <taxon>Alteromonadales</taxon>
        <taxon>Alteromonadaceae</taxon>
        <taxon>Agarivorans</taxon>
    </lineage>
</organism>